<comment type="caution">
    <text evidence="3">The sequence shown here is derived from an EMBL/GenBank/DDBJ whole genome shotgun (WGS) entry which is preliminary data.</text>
</comment>
<feature type="transmembrane region" description="Helical" evidence="1">
    <location>
        <begin position="34"/>
        <end position="55"/>
    </location>
</feature>
<dbReference type="Pfam" id="PF02517">
    <property type="entry name" value="Rce1-like"/>
    <property type="match status" value="1"/>
</dbReference>
<evidence type="ECO:0000313" key="3">
    <source>
        <dbReference type="EMBL" id="TCK72041.1"/>
    </source>
</evidence>
<feature type="transmembrane region" description="Helical" evidence="1">
    <location>
        <begin position="75"/>
        <end position="95"/>
    </location>
</feature>
<gene>
    <name evidence="3" type="ORF">C7378_2673</name>
</gene>
<sequence length="234" mass="25739">MPFLLAAFLIVVVPIWDYWYTLRLKRSTEPNKKIRAYAVTALWLWVATAIVWARMRPGFGYRLNSSPTEGLTGGFVYGLMLAIAIGLALPVVAAARNLQMREKVKKQLSRLAFFLPVTRRERQLFALLSITAGVCEETLYRGFLFHYFAHSWNAPLWGAVVLAAVAFGLGHGYQGISGILATTVLGGVFSAAYLATGSLLLPMVVHALIDLRILLFPAVEGEMGAPVAGLEQRK</sequence>
<dbReference type="OrthoDB" id="118729at2"/>
<keyword evidence="4" id="KW-1185">Reference proteome</keyword>
<dbReference type="GO" id="GO:0004175">
    <property type="term" value="F:endopeptidase activity"/>
    <property type="evidence" value="ECO:0007669"/>
    <property type="project" value="UniProtKB-ARBA"/>
</dbReference>
<dbReference type="AlphaFoldDB" id="A0A4V2PUW5"/>
<keyword evidence="1" id="KW-1133">Transmembrane helix</keyword>
<keyword evidence="1" id="KW-0812">Transmembrane</keyword>
<keyword evidence="3" id="KW-0378">Hydrolase</keyword>
<dbReference type="EMBL" id="SMGK01000004">
    <property type="protein sequence ID" value="TCK72041.1"/>
    <property type="molecule type" value="Genomic_DNA"/>
</dbReference>
<dbReference type="PANTHER" id="PTHR43592">
    <property type="entry name" value="CAAX AMINO TERMINAL PROTEASE"/>
    <property type="match status" value="1"/>
</dbReference>
<dbReference type="PANTHER" id="PTHR43592:SF15">
    <property type="entry name" value="CAAX AMINO TERMINAL PROTEASE FAMILY PROTEIN"/>
    <property type="match status" value="1"/>
</dbReference>
<dbReference type="GO" id="GO:0080120">
    <property type="term" value="P:CAAX-box protein maturation"/>
    <property type="evidence" value="ECO:0007669"/>
    <property type="project" value="UniProtKB-ARBA"/>
</dbReference>
<proteinExistence type="predicted"/>
<dbReference type="Proteomes" id="UP000295210">
    <property type="component" value="Unassembled WGS sequence"/>
</dbReference>
<name>A0A4V2PUW5_9BACT</name>
<feature type="transmembrane region" description="Helical" evidence="1">
    <location>
        <begin position="185"/>
        <end position="209"/>
    </location>
</feature>
<keyword evidence="3" id="KW-0645">Protease</keyword>
<feature type="transmembrane region" description="Helical" evidence="1">
    <location>
        <begin position="154"/>
        <end position="173"/>
    </location>
</feature>
<protein>
    <submittedName>
        <fullName evidence="3">Membrane protease YdiL (CAAX protease family)</fullName>
    </submittedName>
</protein>
<feature type="transmembrane region" description="Helical" evidence="1">
    <location>
        <begin position="6"/>
        <end position="22"/>
    </location>
</feature>
<evidence type="ECO:0000256" key="1">
    <source>
        <dbReference type="SAM" id="Phobius"/>
    </source>
</evidence>
<reference evidence="3 4" key="1">
    <citation type="submission" date="2019-03" db="EMBL/GenBank/DDBJ databases">
        <title>Genomic Encyclopedia of Type Strains, Phase IV (KMG-IV): sequencing the most valuable type-strain genomes for metagenomic binning, comparative biology and taxonomic classification.</title>
        <authorList>
            <person name="Goeker M."/>
        </authorList>
    </citation>
    <scope>NUCLEOTIDE SEQUENCE [LARGE SCALE GENOMIC DNA]</scope>
    <source>
        <strain evidence="3 4">DSM 103428</strain>
    </source>
</reference>
<dbReference type="InterPro" id="IPR003675">
    <property type="entry name" value="Rce1/LyrA-like_dom"/>
</dbReference>
<dbReference type="GO" id="GO:0006508">
    <property type="term" value="P:proteolysis"/>
    <property type="evidence" value="ECO:0007669"/>
    <property type="project" value="UniProtKB-KW"/>
</dbReference>
<evidence type="ECO:0000259" key="2">
    <source>
        <dbReference type="Pfam" id="PF02517"/>
    </source>
</evidence>
<dbReference type="RefSeq" id="WP_131997511.1">
    <property type="nucleotide sequence ID" value="NZ_SMGK01000004.1"/>
</dbReference>
<organism evidence="3 4">
    <name type="scientific">Acidipila rosea</name>
    <dbReference type="NCBI Taxonomy" id="768535"/>
    <lineage>
        <taxon>Bacteria</taxon>
        <taxon>Pseudomonadati</taxon>
        <taxon>Acidobacteriota</taxon>
        <taxon>Terriglobia</taxon>
        <taxon>Terriglobales</taxon>
        <taxon>Acidobacteriaceae</taxon>
        <taxon>Acidipila</taxon>
    </lineage>
</organism>
<accession>A0A4V2PUW5</accession>
<feature type="domain" description="CAAX prenyl protease 2/Lysostaphin resistance protein A-like" evidence="2">
    <location>
        <begin position="124"/>
        <end position="211"/>
    </location>
</feature>
<keyword evidence="1" id="KW-0472">Membrane</keyword>
<evidence type="ECO:0000313" key="4">
    <source>
        <dbReference type="Proteomes" id="UP000295210"/>
    </source>
</evidence>